<dbReference type="AlphaFoldDB" id="A0A5J4XCT4"/>
<dbReference type="GO" id="GO:0003723">
    <property type="term" value="F:RNA binding"/>
    <property type="evidence" value="ECO:0007669"/>
    <property type="project" value="TreeGrafter"/>
</dbReference>
<reference evidence="3 4" key="1">
    <citation type="submission" date="2019-03" db="EMBL/GenBank/DDBJ databases">
        <title>Single cell metagenomics reveals metabolic interactions within the superorganism composed of flagellate Streblomastix strix and complex community of Bacteroidetes bacteria on its surface.</title>
        <authorList>
            <person name="Treitli S.C."/>
            <person name="Kolisko M."/>
            <person name="Husnik F."/>
            <person name="Keeling P."/>
            <person name="Hampl V."/>
        </authorList>
    </citation>
    <scope>NUCLEOTIDE SEQUENCE [LARGE SCALE GENOMIC DNA]</scope>
    <source>
        <strain evidence="3">ST1C</strain>
    </source>
</reference>
<dbReference type="InterPro" id="IPR036517">
    <property type="entry name" value="FF_domain_sf"/>
</dbReference>
<dbReference type="GO" id="GO:0045292">
    <property type="term" value="P:mRNA cis splicing, via spliceosome"/>
    <property type="evidence" value="ECO:0007669"/>
    <property type="project" value="InterPro"/>
</dbReference>
<dbReference type="PANTHER" id="PTHR11864">
    <property type="entry name" value="PRE-MRNA-PROCESSING PROTEIN PRP40"/>
    <property type="match status" value="1"/>
</dbReference>
<dbReference type="Proteomes" id="UP000324800">
    <property type="component" value="Unassembled WGS sequence"/>
</dbReference>
<dbReference type="Gene3D" id="1.10.10.440">
    <property type="entry name" value="FF domain"/>
    <property type="match status" value="1"/>
</dbReference>
<dbReference type="EMBL" id="SNRW01000009">
    <property type="protein sequence ID" value="KAA6404335.1"/>
    <property type="molecule type" value="Genomic_DNA"/>
</dbReference>
<feature type="domain" description="FF" evidence="2">
    <location>
        <begin position="168"/>
        <end position="225"/>
    </location>
</feature>
<comment type="caution">
    <text evidence="3">The sequence shown here is derived from an EMBL/GenBank/DDBJ whole genome shotgun (WGS) entry which is preliminary data.</text>
</comment>
<dbReference type="PANTHER" id="PTHR11864:SF0">
    <property type="entry name" value="PRP40 PRE-MRNA PROCESSING FACTOR 40 HOMOLOG A (YEAST)"/>
    <property type="match status" value="1"/>
</dbReference>
<evidence type="ECO:0000256" key="1">
    <source>
        <dbReference type="SAM" id="MobiDB-lite"/>
    </source>
</evidence>
<evidence type="ECO:0000313" key="3">
    <source>
        <dbReference type="EMBL" id="KAA6404335.1"/>
    </source>
</evidence>
<dbReference type="SMART" id="SM00441">
    <property type="entry name" value="FF"/>
    <property type="match status" value="2"/>
</dbReference>
<sequence length="352" mass="41492">MLQETKKTPLFQLDLPSTEDAELDVNDLFAEDDEEIALLMAANQISKQHILQPPKQNILEPPLNIANQYPIPNASSYDPYVDLNPTASYYPASYLEQLQSMYAMYAQQQQFTQNPQAETKTKKKSSRPTSPKPKQTKQNPSNQATELQSQEQIDFIPSFKPPPEIEQKPLAERVNDFKEMLEKLNLNPATATWENTLMKIANDPRYRLLKTVGEKKRVFNEFLQEKENKDKKAKDEEIKKYKESFFEMLDDAVNQLKAKYGGDLKEQSSKGKSSAFQSLRIAQVQQLCEKDRRWIFFGSDNKERERLLEEHNERRKRKEKEERRKKEKLREKQLENWLKERLQRNEIYRLSL</sequence>
<dbReference type="GO" id="GO:0071004">
    <property type="term" value="C:U2-type prespliceosome"/>
    <property type="evidence" value="ECO:0007669"/>
    <property type="project" value="TreeGrafter"/>
</dbReference>
<dbReference type="SUPFAM" id="SSF81698">
    <property type="entry name" value="FF domain"/>
    <property type="match status" value="1"/>
</dbReference>
<dbReference type="OrthoDB" id="410044at2759"/>
<name>A0A5J4XCT4_9EUKA</name>
<dbReference type="Pfam" id="PF01846">
    <property type="entry name" value="FF"/>
    <property type="match status" value="1"/>
</dbReference>
<dbReference type="InterPro" id="IPR002713">
    <property type="entry name" value="FF_domain"/>
</dbReference>
<dbReference type="PROSITE" id="PS51676">
    <property type="entry name" value="FF"/>
    <property type="match status" value="1"/>
</dbReference>
<dbReference type="InterPro" id="IPR039726">
    <property type="entry name" value="Prp40-like"/>
</dbReference>
<evidence type="ECO:0000313" key="4">
    <source>
        <dbReference type="Proteomes" id="UP000324800"/>
    </source>
</evidence>
<feature type="region of interest" description="Disordered" evidence="1">
    <location>
        <begin position="307"/>
        <end position="330"/>
    </location>
</feature>
<gene>
    <name evidence="3" type="ORF">EZS28_000128</name>
</gene>
<organism evidence="3 4">
    <name type="scientific">Streblomastix strix</name>
    <dbReference type="NCBI Taxonomy" id="222440"/>
    <lineage>
        <taxon>Eukaryota</taxon>
        <taxon>Metamonada</taxon>
        <taxon>Preaxostyla</taxon>
        <taxon>Oxymonadida</taxon>
        <taxon>Streblomastigidae</taxon>
        <taxon>Streblomastix</taxon>
    </lineage>
</organism>
<proteinExistence type="predicted"/>
<feature type="region of interest" description="Disordered" evidence="1">
    <location>
        <begin position="112"/>
        <end position="149"/>
    </location>
</feature>
<accession>A0A5J4XCT4</accession>
<protein>
    <recommendedName>
        <fullName evidence="2">FF domain-containing protein</fullName>
    </recommendedName>
</protein>
<evidence type="ECO:0000259" key="2">
    <source>
        <dbReference type="PROSITE" id="PS51676"/>
    </source>
</evidence>
<feature type="compositionally biased region" description="Low complexity" evidence="1">
    <location>
        <begin position="127"/>
        <end position="143"/>
    </location>
</feature>
<dbReference type="GO" id="GO:0005685">
    <property type="term" value="C:U1 snRNP"/>
    <property type="evidence" value="ECO:0007669"/>
    <property type="project" value="TreeGrafter"/>
</dbReference>